<accession>A0ABU5MTS2</accession>
<dbReference type="Proteomes" id="UP001290861">
    <property type="component" value="Unassembled WGS sequence"/>
</dbReference>
<keyword evidence="1" id="KW-0378">Hydrolase</keyword>
<dbReference type="GO" id="GO:0016787">
    <property type="term" value="F:hydrolase activity"/>
    <property type="evidence" value="ECO:0007669"/>
    <property type="project" value="UniProtKB-KW"/>
</dbReference>
<dbReference type="RefSeq" id="WP_322607324.1">
    <property type="nucleotide sequence ID" value="NZ_JARVCO010000002.1"/>
</dbReference>
<protein>
    <submittedName>
        <fullName evidence="1">Glycoside hydrolase family protein</fullName>
    </submittedName>
</protein>
<dbReference type="EMBL" id="JARVCO010000002">
    <property type="protein sequence ID" value="MDZ8117523.1"/>
    <property type="molecule type" value="Genomic_DNA"/>
</dbReference>
<dbReference type="SUPFAM" id="SSF75005">
    <property type="entry name" value="Arabinanase/levansucrase/invertase"/>
    <property type="match status" value="2"/>
</dbReference>
<dbReference type="Gene3D" id="2.115.10.20">
    <property type="entry name" value="Glycosyl hydrolase domain, family 43"/>
    <property type="match status" value="1"/>
</dbReference>
<comment type="caution">
    <text evidence="1">The sequence shown here is derived from an EMBL/GenBank/DDBJ whole genome shotgun (WGS) entry which is preliminary data.</text>
</comment>
<name>A0ABU5MTS2_9BACT</name>
<keyword evidence="2" id="KW-1185">Reference proteome</keyword>
<evidence type="ECO:0000313" key="2">
    <source>
        <dbReference type="Proteomes" id="UP001290861"/>
    </source>
</evidence>
<dbReference type="CDD" id="cd08994">
    <property type="entry name" value="GH43_62_32_68_117_130-like"/>
    <property type="match status" value="1"/>
</dbReference>
<evidence type="ECO:0000313" key="1">
    <source>
        <dbReference type="EMBL" id="MDZ8117523.1"/>
    </source>
</evidence>
<gene>
    <name evidence="1" type="ORF">P9H32_02710</name>
</gene>
<proteinExistence type="predicted"/>
<dbReference type="InterPro" id="IPR023296">
    <property type="entry name" value="Glyco_hydro_beta-prop_sf"/>
</dbReference>
<sequence length="336" mass="38448">MEEKEYARPEVISDFCRSLTPVGRILVDPDHNIWGCAPIYGPDGKVHVFYSRWKNEAGHEGWLTVSEIAHAVADDPEGPYETVDVPVSGRGGDWWDSMTIHNPTIHKVGHQYVLFYMGNSDGTVMTKRVGMATSESLYGPWERCAEPLILPDPDPNAWNSVCTSNPAFLQHPNGEFWLYYKSWRTADWKKDQDTGDWRNSNRQYGLTVSKELKGPYIKQGEGALINLREKVKDAQSEDAYIWYEDGTFKMLMRDMGFWNHEYGLLFESEDGLHWGEPQIAYRDAFRYFDEPATGAWGEGRFERPQLLMKDGKPEYLFGAYRGGKYGTSTGVVLKLN</sequence>
<organism evidence="1 2">
    <name type="scientific">Pontiella agarivorans</name>
    <dbReference type="NCBI Taxonomy" id="3038953"/>
    <lineage>
        <taxon>Bacteria</taxon>
        <taxon>Pseudomonadati</taxon>
        <taxon>Kiritimatiellota</taxon>
        <taxon>Kiritimatiellia</taxon>
        <taxon>Kiritimatiellales</taxon>
        <taxon>Pontiellaceae</taxon>
        <taxon>Pontiella</taxon>
    </lineage>
</organism>
<reference evidence="1 2" key="1">
    <citation type="journal article" date="2024" name="Appl. Environ. Microbiol.">
        <title>Pontiella agarivorans sp. nov., a novel marine anaerobic bacterium capable of degrading macroalgal polysaccharides and fixing nitrogen.</title>
        <authorList>
            <person name="Liu N."/>
            <person name="Kivenson V."/>
            <person name="Peng X."/>
            <person name="Cui Z."/>
            <person name="Lankiewicz T.S."/>
            <person name="Gosselin K.M."/>
            <person name="English C.J."/>
            <person name="Blair E.M."/>
            <person name="O'Malley M.A."/>
            <person name="Valentine D.L."/>
        </authorList>
    </citation>
    <scope>NUCLEOTIDE SEQUENCE [LARGE SCALE GENOMIC DNA]</scope>
    <source>
        <strain evidence="1 2">NLcol2</strain>
    </source>
</reference>